<organism evidence="1 2">
    <name type="scientific">Penicillium daleae</name>
    <dbReference type="NCBI Taxonomy" id="63821"/>
    <lineage>
        <taxon>Eukaryota</taxon>
        <taxon>Fungi</taxon>
        <taxon>Dikarya</taxon>
        <taxon>Ascomycota</taxon>
        <taxon>Pezizomycotina</taxon>
        <taxon>Eurotiomycetes</taxon>
        <taxon>Eurotiomycetidae</taxon>
        <taxon>Eurotiales</taxon>
        <taxon>Aspergillaceae</taxon>
        <taxon>Penicillium</taxon>
    </lineage>
</organism>
<reference evidence="1" key="2">
    <citation type="journal article" date="2023" name="IMA Fungus">
        <title>Comparative genomic study of the Penicillium genus elucidates a diverse pangenome and 15 lateral gene transfer events.</title>
        <authorList>
            <person name="Petersen C."/>
            <person name="Sorensen T."/>
            <person name="Nielsen M.R."/>
            <person name="Sondergaard T.E."/>
            <person name="Sorensen J.L."/>
            <person name="Fitzpatrick D.A."/>
            <person name="Frisvad J.C."/>
            <person name="Nielsen K.L."/>
        </authorList>
    </citation>
    <scope>NUCLEOTIDE SEQUENCE</scope>
    <source>
        <strain evidence="1">IBT 16125</strain>
    </source>
</reference>
<proteinExistence type="predicted"/>
<dbReference type="RefSeq" id="XP_056769615.1">
    <property type="nucleotide sequence ID" value="XM_056905508.1"/>
</dbReference>
<comment type="caution">
    <text evidence="1">The sequence shown here is derived from an EMBL/GenBank/DDBJ whole genome shotgun (WGS) entry which is preliminary data.</text>
</comment>
<dbReference type="GeneID" id="81595751"/>
<name>A0AAD6CCE6_9EURO</name>
<gene>
    <name evidence="1" type="ORF">N7458_002125</name>
</gene>
<evidence type="ECO:0000313" key="2">
    <source>
        <dbReference type="Proteomes" id="UP001213681"/>
    </source>
</evidence>
<accession>A0AAD6CCE6</accession>
<protein>
    <submittedName>
        <fullName evidence="1">Uncharacterized protein</fullName>
    </submittedName>
</protein>
<evidence type="ECO:0000313" key="1">
    <source>
        <dbReference type="EMBL" id="KAJ5460573.1"/>
    </source>
</evidence>
<dbReference type="AlphaFoldDB" id="A0AAD6CCE6"/>
<keyword evidence="2" id="KW-1185">Reference proteome</keyword>
<sequence length="224" mass="24918">METTRISVGQKRANVLGFSKAPRLAFRLEITVASVLQKDSPYNIPLEIRAVPEYMDTSECIVNTLKVIDIDGFTLNLRSTSSIMAFPAGTVGGATLVHENHFVRKTVLGVYMKPRRAEQPNNQQFHCEAQAKGCLMGAYPPPSSPLTLPISDNTTPLDLGQKLNLKLQHEQLQAHEAPTFVTYNIKQTYVLEWKMSLEVGGEILRVKGKHPVLIMEKAEQDSES</sequence>
<dbReference type="EMBL" id="JAPVEA010000002">
    <property type="protein sequence ID" value="KAJ5460573.1"/>
    <property type="molecule type" value="Genomic_DNA"/>
</dbReference>
<reference evidence="1" key="1">
    <citation type="submission" date="2022-12" db="EMBL/GenBank/DDBJ databases">
        <authorList>
            <person name="Petersen C."/>
        </authorList>
    </citation>
    <scope>NUCLEOTIDE SEQUENCE</scope>
    <source>
        <strain evidence="1">IBT 16125</strain>
    </source>
</reference>
<dbReference type="Proteomes" id="UP001213681">
    <property type="component" value="Unassembled WGS sequence"/>
</dbReference>